<dbReference type="STRING" id="519472.BHY08_00780"/>
<accession>A0A1J0A3I6</accession>
<dbReference type="SUPFAM" id="SSF63999">
    <property type="entry name" value="Thiamin pyrophosphokinase, catalytic domain"/>
    <property type="match status" value="1"/>
</dbReference>
<dbReference type="RefSeq" id="WP_071456052.1">
    <property type="nucleotide sequence ID" value="NZ_CP017267.1"/>
</dbReference>
<dbReference type="EC" id="2.7.6.2" evidence="5"/>
<dbReference type="Gene3D" id="3.40.50.10240">
    <property type="entry name" value="Thiamin pyrophosphokinase, catalytic domain"/>
    <property type="match status" value="1"/>
</dbReference>
<dbReference type="GO" id="GO:0005524">
    <property type="term" value="F:ATP binding"/>
    <property type="evidence" value="ECO:0007669"/>
    <property type="project" value="UniProtKB-KW"/>
</dbReference>
<dbReference type="InterPro" id="IPR006282">
    <property type="entry name" value="Thi_PPkinase"/>
</dbReference>
<dbReference type="CDD" id="cd07995">
    <property type="entry name" value="TPK"/>
    <property type="match status" value="1"/>
</dbReference>
<keyword evidence="2" id="KW-0547">Nucleotide-binding</keyword>
<dbReference type="Proteomes" id="UP000191200">
    <property type="component" value="Chromosome"/>
</dbReference>
<sequence>MKKSVIVLAGSDKSLWPSMDIFDEASHIIGVDRGAYEGVRHGLSVDVAVGDFDSLSSEELSYVKEHVEKVTQYPAEKDETDTEIGISVASELSEDAKIILIGGTGGRIDHFLANLWLPLQDRFKSVTTRLVIKDNQNTISYFLPGDYTLEKEPDKKYLAYVCLTPMTHLSLYDAKYRLDDVDVMQPTSYASNEFVGKTTRFSFSSGIMCVIQSKDK</sequence>
<reference evidence="7 8" key="1">
    <citation type="submission" date="2016-09" db="EMBL/GenBank/DDBJ databases">
        <title>Vagococcus teuberi sp. nov., isolated from the Malian artisanal sour milk fene.</title>
        <authorList>
            <person name="Wullschleger S."/>
            <person name="Seifert C."/>
            <person name="Baumgartner S."/>
            <person name="Lacroix C."/>
            <person name="Bonfoh B."/>
            <person name="Stevens M.J."/>
            <person name="Meile L."/>
        </authorList>
    </citation>
    <scope>NUCLEOTIDE SEQUENCE [LARGE SCALE GENOMIC DNA]</scope>
    <source>
        <strain evidence="7 8">DSM 21459</strain>
    </source>
</reference>
<dbReference type="NCBIfam" id="TIGR01378">
    <property type="entry name" value="thi_PPkinase"/>
    <property type="match status" value="1"/>
</dbReference>
<proteinExistence type="predicted"/>
<feature type="domain" description="Thiamin pyrophosphokinase thiamin-binding" evidence="6">
    <location>
        <begin position="145"/>
        <end position="207"/>
    </location>
</feature>
<dbReference type="Pfam" id="PF04263">
    <property type="entry name" value="TPK_catalytic"/>
    <property type="match status" value="1"/>
</dbReference>
<dbReference type="InterPro" id="IPR007373">
    <property type="entry name" value="Thiamin_PyroPKinase_B1-bd"/>
</dbReference>
<evidence type="ECO:0000256" key="1">
    <source>
        <dbReference type="ARBA" id="ARBA00022679"/>
    </source>
</evidence>
<dbReference type="Pfam" id="PF04265">
    <property type="entry name" value="TPK_B1_binding"/>
    <property type="match status" value="1"/>
</dbReference>
<keyword evidence="8" id="KW-1185">Reference proteome</keyword>
<keyword evidence="4" id="KW-0067">ATP-binding</keyword>
<dbReference type="AlphaFoldDB" id="A0A1J0A3I6"/>
<dbReference type="InterPro" id="IPR036759">
    <property type="entry name" value="TPK_catalytic_sf"/>
</dbReference>
<name>A0A1J0A3I6_9ENTE</name>
<dbReference type="InterPro" id="IPR053149">
    <property type="entry name" value="TPK"/>
</dbReference>
<dbReference type="InterPro" id="IPR007371">
    <property type="entry name" value="TPK_catalytic"/>
</dbReference>
<dbReference type="EMBL" id="CP017267">
    <property type="protein sequence ID" value="APB30487.1"/>
    <property type="molecule type" value="Genomic_DNA"/>
</dbReference>
<dbReference type="GO" id="GO:0016301">
    <property type="term" value="F:kinase activity"/>
    <property type="evidence" value="ECO:0007669"/>
    <property type="project" value="UniProtKB-KW"/>
</dbReference>
<dbReference type="OrthoDB" id="9804377at2"/>
<dbReference type="GO" id="GO:0006772">
    <property type="term" value="P:thiamine metabolic process"/>
    <property type="evidence" value="ECO:0007669"/>
    <property type="project" value="UniProtKB-UniRule"/>
</dbReference>
<evidence type="ECO:0000313" key="7">
    <source>
        <dbReference type="EMBL" id="APB30487.1"/>
    </source>
</evidence>
<dbReference type="PANTHER" id="PTHR41299:SF1">
    <property type="entry name" value="THIAMINE PYROPHOSPHOKINASE"/>
    <property type="match status" value="1"/>
</dbReference>
<dbReference type="GO" id="GO:0009229">
    <property type="term" value="P:thiamine diphosphate biosynthetic process"/>
    <property type="evidence" value="ECO:0007669"/>
    <property type="project" value="InterPro"/>
</dbReference>
<dbReference type="GO" id="GO:0004788">
    <property type="term" value="F:thiamine diphosphokinase activity"/>
    <property type="evidence" value="ECO:0007669"/>
    <property type="project" value="UniProtKB-UniRule"/>
</dbReference>
<evidence type="ECO:0000256" key="3">
    <source>
        <dbReference type="ARBA" id="ARBA00022777"/>
    </source>
</evidence>
<dbReference type="SMART" id="SM00983">
    <property type="entry name" value="TPK_B1_binding"/>
    <property type="match status" value="1"/>
</dbReference>
<keyword evidence="1" id="KW-0808">Transferase</keyword>
<evidence type="ECO:0000256" key="2">
    <source>
        <dbReference type="ARBA" id="ARBA00022741"/>
    </source>
</evidence>
<dbReference type="GO" id="GO:0030975">
    <property type="term" value="F:thiamine binding"/>
    <property type="evidence" value="ECO:0007669"/>
    <property type="project" value="InterPro"/>
</dbReference>
<organism evidence="7 8">
    <name type="scientific">Vagococcus teuberi</name>
    <dbReference type="NCBI Taxonomy" id="519472"/>
    <lineage>
        <taxon>Bacteria</taxon>
        <taxon>Bacillati</taxon>
        <taxon>Bacillota</taxon>
        <taxon>Bacilli</taxon>
        <taxon>Lactobacillales</taxon>
        <taxon>Enterococcaceae</taxon>
        <taxon>Vagococcus</taxon>
    </lineage>
</organism>
<evidence type="ECO:0000259" key="6">
    <source>
        <dbReference type="SMART" id="SM00983"/>
    </source>
</evidence>
<dbReference type="KEGG" id="vte:BHY08_00780"/>
<evidence type="ECO:0000256" key="5">
    <source>
        <dbReference type="NCBIfam" id="TIGR01378"/>
    </source>
</evidence>
<protein>
    <recommendedName>
        <fullName evidence="5">Thiamine diphosphokinase</fullName>
        <ecNumber evidence="5">2.7.6.2</ecNumber>
    </recommendedName>
</protein>
<keyword evidence="3 7" id="KW-0418">Kinase</keyword>
<gene>
    <name evidence="7" type="ORF">BHY08_00780</name>
</gene>
<dbReference type="PANTHER" id="PTHR41299">
    <property type="entry name" value="THIAMINE PYROPHOSPHOKINASE"/>
    <property type="match status" value="1"/>
</dbReference>
<evidence type="ECO:0000256" key="4">
    <source>
        <dbReference type="ARBA" id="ARBA00022840"/>
    </source>
</evidence>
<evidence type="ECO:0000313" key="8">
    <source>
        <dbReference type="Proteomes" id="UP000191200"/>
    </source>
</evidence>